<proteinExistence type="predicted"/>
<organism evidence="1 2">
    <name type="scientific">Rhodococcoides kroppenstedtii</name>
    <dbReference type="NCBI Taxonomy" id="293050"/>
    <lineage>
        <taxon>Bacteria</taxon>
        <taxon>Bacillati</taxon>
        <taxon>Actinomycetota</taxon>
        <taxon>Actinomycetes</taxon>
        <taxon>Mycobacteriales</taxon>
        <taxon>Nocardiaceae</taxon>
        <taxon>Rhodococcoides</taxon>
    </lineage>
</organism>
<dbReference type="GeneID" id="85486540"/>
<protein>
    <recommendedName>
        <fullName evidence="3">DUF4145 domain-containing protein</fullName>
    </recommendedName>
</protein>
<dbReference type="AlphaFoldDB" id="A0A1I0TWX8"/>
<dbReference type="RefSeq" id="WP_068365357.1">
    <property type="nucleotide sequence ID" value="NZ_FOJN01000010.1"/>
</dbReference>
<dbReference type="EMBL" id="FOJN01000010">
    <property type="protein sequence ID" value="SFA56268.1"/>
    <property type="molecule type" value="Genomic_DNA"/>
</dbReference>
<evidence type="ECO:0000313" key="2">
    <source>
        <dbReference type="Proteomes" id="UP000182054"/>
    </source>
</evidence>
<accession>A0A1I0TWX8</accession>
<dbReference type="Proteomes" id="UP000182054">
    <property type="component" value="Unassembled WGS sequence"/>
</dbReference>
<sequence length="116" mass="12296">MTTQPALSLAHAERLLDSSGVATPHSARLAAVLARQALEELVSTRCAELGVAVPDATMRSKLVILRALDSQDRADAAALAWNRLSSVCHHHAFELSPTVVEVRHLCAAVATLLKGP</sequence>
<reference evidence="1 2" key="1">
    <citation type="submission" date="2016-10" db="EMBL/GenBank/DDBJ databases">
        <authorList>
            <person name="de Groot N.N."/>
        </authorList>
    </citation>
    <scope>NUCLEOTIDE SEQUENCE [LARGE SCALE GENOMIC DNA]</scope>
    <source>
        <strain evidence="1 2">DSM 44908</strain>
    </source>
</reference>
<name>A0A1I0TWX8_9NOCA</name>
<evidence type="ECO:0000313" key="1">
    <source>
        <dbReference type="EMBL" id="SFA56268.1"/>
    </source>
</evidence>
<dbReference type="OrthoDB" id="4322177at2"/>
<evidence type="ECO:0008006" key="3">
    <source>
        <dbReference type="Google" id="ProtNLM"/>
    </source>
</evidence>
<gene>
    <name evidence="1" type="ORF">SAMN05444374_110101</name>
</gene>